<evidence type="ECO:0000256" key="8">
    <source>
        <dbReference type="NCBIfam" id="TIGR00977"/>
    </source>
</evidence>
<gene>
    <name evidence="11" type="ORF">SAMN05443144_12248</name>
</gene>
<dbReference type="Pfam" id="PF08502">
    <property type="entry name" value="LeuA_dimer"/>
    <property type="match status" value="1"/>
</dbReference>
<comment type="pathway">
    <text evidence="1">Amino-acid biosynthesis; L-isoleucine biosynthesis; 2-oxobutanoate from pyruvate: step 1/3.</text>
</comment>
<evidence type="ECO:0000259" key="10">
    <source>
        <dbReference type="PROSITE" id="PS50991"/>
    </source>
</evidence>
<dbReference type="Pfam" id="PF00682">
    <property type="entry name" value="HMGL-like"/>
    <property type="match status" value="1"/>
</dbReference>
<dbReference type="NCBIfam" id="TIGR00977">
    <property type="entry name" value="citramal_synth"/>
    <property type="match status" value="1"/>
</dbReference>
<evidence type="ECO:0000256" key="2">
    <source>
        <dbReference type="ARBA" id="ARBA00006154"/>
    </source>
</evidence>
<dbReference type="PROSITE" id="PS50991">
    <property type="entry name" value="PYR_CT"/>
    <property type="match status" value="1"/>
</dbReference>
<proteinExistence type="inferred from homology"/>
<dbReference type="Pfam" id="PF22617">
    <property type="entry name" value="HCS_D2"/>
    <property type="match status" value="1"/>
</dbReference>
<dbReference type="InterPro" id="IPR054691">
    <property type="entry name" value="LeuA/HCS_post-cat"/>
</dbReference>
<keyword evidence="12" id="KW-1185">Reference proteome</keyword>
<dbReference type="UniPathway" id="UPA00047">
    <property type="reaction ID" value="UER00066"/>
</dbReference>
<dbReference type="PANTHER" id="PTHR43538">
    <property type="entry name" value="ALPHA-IPM SYNTHASE/HOMOCITRATE SYNTHASE"/>
    <property type="match status" value="1"/>
</dbReference>
<dbReference type="PANTHER" id="PTHR43538:SF1">
    <property type="entry name" value="(R)-CITRAMALATE SYNTHASE"/>
    <property type="match status" value="1"/>
</dbReference>
<dbReference type="Gene3D" id="1.10.238.260">
    <property type="match status" value="1"/>
</dbReference>
<evidence type="ECO:0000313" key="12">
    <source>
        <dbReference type="Proteomes" id="UP000184041"/>
    </source>
</evidence>
<feature type="domain" description="Pyruvate carboxyltransferase" evidence="10">
    <location>
        <begin position="5"/>
        <end position="267"/>
    </location>
</feature>
<dbReference type="SMART" id="SM00917">
    <property type="entry name" value="LeuA_dimer"/>
    <property type="match status" value="1"/>
</dbReference>
<keyword evidence="3" id="KW-0028">Amino-acid biosynthesis</keyword>
<evidence type="ECO:0000256" key="5">
    <source>
        <dbReference type="ARBA" id="ARBA00022679"/>
    </source>
</evidence>
<dbReference type="Proteomes" id="UP000184041">
    <property type="component" value="Unassembled WGS sequence"/>
</dbReference>
<evidence type="ECO:0000313" key="11">
    <source>
        <dbReference type="EMBL" id="SHG23982.1"/>
    </source>
</evidence>
<dbReference type="GO" id="GO:0043714">
    <property type="term" value="F:(R)-citramalate synthase activity"/>
    <property type="evidence" value="ECO:0007669"/>
    <property type="project" value="UniProtKB-UniRule"/>
</dbReference>
<comment type="catalytic activity">
    <reaction evidence="7">
        <text>pyruvate + acetyl-CoA + H2O = (3R)-citramalate + CoA + H(+)</text>
        <dbReference type="Rhea" id="RHEA:19045"/>
        <dbReference type="ChEBI" id="CHEBI:15361"/>
        <dbReference type="ChEBI" id="CHEBI:15377"/>
        <dbReference type="ChEBI" id="CHEBI:15378"/>
        <dbReference type="ChEBI" id="CHEBI:30934"/>
        <dbReference type="ChEBI" id="CHEBI:57287"/>
        <dbReference type="ChEBI" id="CHEBI:57288"/>
        <dbReference type="EC" id="2.3.3.21"/>
    </reaction>
</comment>
<dbReference type="STRING" id="1194090.SAMN05443144_12248"/>
<dbReference type="OrthoDB" id="9804858at2"/>
<dbReference type="Gene3D" id="3.20.20.70">
    <property type="entry name" value="Aldolase class I"/>
    <property type="match status" value="1"/>
</dbReference>
<comment type="similarity">
    <text evidence="2 9">Belongs to the alpha-IPM synthase/homocitrate synthase family.</text>
</comment>
<evidence type="ECO:0000256" key="3">
    <source>
        <dbReference type="ARBA" id="ARBA00022605"/>
    </source>
</evidence>
<name>A0A1M5I6Y2_9BACT</name>
<sequence length="530" mass="58586">MNRSIDIFDTTLRDGTQGEKVAFSAEDKLRIARQLDAFGINYIEGGWPGSNPRDMEFFELAADASFEHARIVAFGSTCRAGASPEEDRNLRLLVEAGTSVVCIFGKSWLLHVEKALQITAGQNLEIIRDSVGFLKQHGKEVIYDAEHFFDGYKSDPEYALSTLKAAEEAGADTVVLCDTNGGTLPHEISEIVAEVHKRVDIPVGIHAHNDCELGVANAMAAVRSGCTHVQGTVNGYGERCGNTNLCSLIPNLQLKQDYECIPDEKLEELTALSRFVSELANLNPDIRQPYVGRSAFAHKGGIHVSAVMKNEDTYEHVPPSRVGNSRRVLVSDLSGRSNISYKAEQLGIKLDKYGDNVSEIVQKLKELENKGYQFEAAEASFELLVKRMTGVWEEFFKLEGFRIIVEKNVSGSSRTEATLRIKVNDQAEHCAAEGNGPVHALDKALRKALHKFYPEISNMHLNDYKVRVLNEKDGTGADVRVLIDSAEHGKSWGTVGVSHNIIDASWQALTDSFGYYLAQKQKSIQQKEVI</sequence>
<dbReference type="GO" id="GO:0009098">
    <property type="term" value="P:L-leucine biosynthetic process"/>
    <property type="evidence" value="ECO:0007669"/>
    <property type="project" value="InterPro"/>
</dbReference>
<dbReference type="InterPro" id="IPR000891">
    <property type="entry name" value="PYR_CT"/>
</dbReference>
<dbReference type="Gene3D" id="3.30.160.270">
    <property type="match status" value="1"/>
</dbReference>
<protein>
    <recommendedName>
        <fullName evidence="8">Citramalate synthase</fullName>
        <ecNumber evidence="8">2.3.3.21</ecNumber>
    </recommendedName>
</protein>
<keyword evidence="6" id="KW-0100">Branched-chain amino acid biosynthesis</keyword>
<keyword evidence="4" id="KW-0412">Isoleucine biosynthesis</keyword>
<evidence type="ECO:0000256" key="9">
    <source>
        <dbReference type="RuleBase" id="RU003523"/>
    </source>
</evidence>
<accession>A0A1M5I6Y2</accession>
<dbReference type="RefSeq" id="WP_073067285.1">
    <property type="nucleotide sequence ID" value="NZ_FQUS01000022.1"/>
</dbReference>
<dbReference type="InterPro" id="IPR005675">
    <property type="entry name" value="Citramal_synthase"/>
</dbReference>
<dbReference type="CDD" id="cd07941">
    <property type="entry name" value="DRE_TIM_LeuA3"/>
    <property type="match status" value="1"/>
</dbReference>
<dbReference type="EMBL" id="FQUS01000022">
    <property type="protein sequence ID" value="SHG23982.1"/>
    <property type="molecule type" value="Genomic_DNA"/>
</dbReference>
<dbReference type="EC" id="2.3.3.21" evidence="8"/>
<evidence type="ECO:0000256" key="1">
    <source>
        <dbReference type="ARBA" id="ARBA00004743"/>
    </source>
</evidence>
<dbReference type="AlphaFoldDB" id="A0A1M5I6Y2"/>
<dbReference type="GO" id="GO:0009097">
    <property type="term" value="P:isoleucine biosynthetic process"/>
    <property type="evidence" value="ECO:0007669"/>
    <property type="project" value="UniProtKB-UniRule"/>
</dbReference>
<dbReference type="InterPro" id="IPR013709">
    <property type="entry name" value="2-isopropylmalate_synth_dimer"/>
</dbReference>
<evidence type="ECO:0000256" key="7">
    <source>
        <dbReference type="ARBA" id="ARBA00048263"/>
    </source>
</evidence>
<keyword evidence="5 9" id="KW-0808">Transferase</keyword>
<dbReference type="InterPro" id="IPR036230">
    <property type="entry name" value="LeuA_allosteric_dom_sf"/>
</dbReference>
<reference evidence="11 12" key="1">
    <citation type="submission" date="2016-11" db="EMBL/GenBank/DDBJ databases">
        <authorList>
            <person name="Jaros S."/>
            <person name="Januszkiewicz K."/>
            <person name="Wedrychowicz H."/>
        </authorList>
    </citation>
    <scope>NUCLEOTIDE SEQUENCE [LARGE SCALE GENOMIC DNA]</scope>
    <source>
        <strain evidence="11 12">DSM 21986</strain>
    </source>
</reference>
<evidence type="ECO:0000256" key="4">
    <source>
        <dbReference type="ARBA" id="ARBA00022624"/>
    </source>
</evidence>
<dbReference type="SUPFAM" id="SSF51569">
    <property type="entry name" value="Aldolase"/>
    <property type="match status" value="1"/>
</dbReference>
<dbReference type="PROSITE" id="PS00815">
    <property type="entry name" value="AIPM_HOMOCIT_SYNTH_1"/>
    <property type="match status" value="1"/>
</dbReference>
<dbReference type="SUPFAM" id="SSF110921">
    <property type="entry name" value="2-isopropylmalate synthase LeuA, allosteric (dimerisation) domain"/>
    <property type="match status" value="1"/>
</dbReference>
<evidence type="ECO:0000256" key="6">
    <source>
        <dbReference type="ARBA" id="ARBA00023304"/>
    </source>
</evidence>
<dbReference type="InterPro" id="IPR013785">
    <property type="entry name" value="Aldolase_TIM"/>
</dbReference>
<dbReference type="InterPro" id="IPR002034">
    <property type="entry name" value="AIPM/Hcit_synth_CS"/>
</dbReference>
<dbReference type="GO" id="GO:0003852">
    <property type="term" value="F:2-isopropylmalate synthase activity"/>
    <property type="evidence" value="ECO:0007669"/>
    <property type="project" value="InterPro"/>
</dbReference>
<organism evidence="11 12">
    <name type="scientific">Fodinibius roseus</name>
    <dbReference type="NCBI Taxonomy" id="1194090"/>
    <lineage>
        <taxon>Bacteria</taxon>
        <taxon>Pseudomonadati</taxon>
        <taxon>Balneolota</taxon>
        <taxon>Balneolia</taxon>
        <taxon>Balneolales</taxon>
        <taxon>Balneolaceae</taxon>
        <taxon>Fodinibius</taxon>
    </lineage>
</organism>